<dbReference type="InterPro" id="IPR024708">
    <property type="entry name" value="Catalase_AS"/>
</dbReference>
<proteinExistence type="inferred from homology"/>
<dbReference type="PROSITE" id="PS00438">
    <property type="entry name" value="CATALASE_2"/>
    <property type="match status" value="1"/>
</dbReference>
<dbReference type="InterPro" id="IPR024711">
    <property type="entry name" value="Catalase_clade1/3"/>
</dbReference>
<evidence type="ECO:0000259" key="9">
    <source>
        <dbReference type="SMART" id="SM01060"/>
    </source>
</evidence>
<dbReference type="Gene3D" id="2.40.180.10">
    <property type="entry name" value="Catalase core domain"/>
    <property type="match status" value="1"/>
</dbReference>
<dbReference type="GO" id="GO:0042542">
    <property type="term" value="P:response to hydrogen peroxide"/>
    <property type="evidence" value="ECO:0007669"/>
    <property type="project" value="TreeGrafter"/>
</dbReference>
<dbReference type="PROSITE" id="PS51402">
    <property type="entry name" value="CATALASE_3"/>
    <property type="match status" value="1"/>
</dbReference>
<dbReference type="OrthoDB" id="6880011at2759"/>
<dbReference type="InterPro" id="IPR011614">
    <property type="entry name" value="Catalase_core"/>
</dbReference>
<dbReference type="GO" id="GO:0020037">
    <property type="term" value="F:heme binding"/>
    <property type="evidence" value="ECO:0007669"/>
    <property type="project" value="InterPro"/>
</dbReference>
<evidence type="ECO:0000256" key="8">
    <source>
        <dbReference type="PIRSR" id="PIRSR038928-2"/>
    </source>
</evidence>
<dbReference type="InterPro" id="IPR020835">
    <property type="entry name" value="Catalase_sf"/>
</dbReference>
<dbReference type="GO" id="GO:0004096">
    <property type="term" value="F:catalase activity"/>
    <property type="evidence" value="ECO:0007669"/>
    <property type="project" value="UniProtKB-EC"/>
</dbReference>
<dbReference type="EMBL" id="AMGV01000011">
    <property type="protein sequence ID" value="KEF53967.1"/>
    <property type="molecule type" value="Genomic_DNA"/>
</dbReference>
<dbReference type="PIRSF" id="PIRSF038928">
    <property type="entry name" value="Catalase_clade1-3"/>
    <property type="match status" value="1"/>
</dbReference>
<dbReference type="PRINTS" id="PR00067">
    <property type="entry name" value="CATALASE"/>
</dbReference>
<dbReference type="InterPro" id="IPR018028">
    <property type="entry name" value="Catalase"/>
</dbReference>
<dbReference type="PANTHER" id="PTHR11465:SF13">
    <property type="entry name" value="CATALASE (EUROFUNG)"/>
    <property type="match status" value="1"/>
</dbReference>
<dbReference type="GO" id="GO:0046872">
    <property type="term" value="F:metal ion binding"/>
    <property type="evidence" value="ECO:0007669"/>
    <property type="project" value="UniProtKB-KW"/>
</dbReference>
<evidence type="ECO:0000256" key="4">
    <source>
        <dbReference type="ARBA" id="ARBA00022723"/>
    </source>
</evidence>
<dbReference type="AlphaFoldDB" id="A0A072P2P2"/>
<gene>
    <name evidence="10" type="ORF">A1O9_09762</name>
</gene>
<evidence type="ECO:0000256" key="2">
    <source>
        <dbReference type="ARBA" id="ARBA00022559"/>
    </source>
</evidence>
<dbReference type="STRING" id="1182545.A0A072P2P2"/>
<dbReference type="Pfam" id="PF06628">
    <property type="entry name" value="Catalase-rel"/>
    <property type="match status" value="1"/>
</dbReference>
<feature type="binding site" description="axial binding residue" evidence="8">
    <location>
        <position position="389"/>
    </location>
    <ligand>
        <name>heme</name>
        <dbReference type="ChEBI" id="CHEBI:30413"/>
    </ligand>
    <ligandPart>
        <name>Fe</name>
        <dbReference type="ChEBI" id="CHEBI:18248"/>
    </ligandPart>
</feature>
<comment type="similarity">
    <text evidence="1">Belongs to the catalase family.</text>
</comment>
<keyword evidence="7" id="KW-0376">Hydrogen peroxide</keyword>
<evidence type="ECO:0000256" key="6">
    <source>
        <dbReference type="ARBA" id="ARBA00023004"/>
    </source>
</evidence>
<dbReference type="SMART" id="SM01060">
    <property type="entry name" value="Catalase"/>
    <property type="match status" value="1"/>
</dbReference>
<dbReference type="GO" id="GO:0005739">
    <property type="term" value="C:mitochondrion"/>
    <property type="evidence" value="ECO:0007669"/>
    <property type="project" value="TreeGrafter"/>
</dbReference>
<evidence type="ECO:0000256" key="3">
    <source>
        <dbReference type="ARBA" id="ARBA00022617"/>
    </source>
</evidence>
<accession>A0A072P2P2</accession>
<name>A0A072P2P2_9EURO</name>
<evidence type="ECO:0000256" key="1">
    <source>
        <dbReference type="ARBA" id="ARBA00005329"/>
    </source>
</evidence>
<evidence type="ECO:0000313" key="10">
    <source>
        <dbReference type="EMBL" id="KEF53967.1"/>
    </source>
</evidence>
<dbReference type="RefSeq" id="XP_013256557.1">
    <property type="nucleotide sequence ID" value="XM_013401103.1"/>
</dbReference>
<dbReference type="HOGENOM" id="CLU_010645_0_0_1"/>
<keyword evidence="5" id="KW-0560">Oxidoreductase</keyword>
<dbReference type="PANTHER" id="PTHR11465">
    <property type="entry name" value="CATALASE"/>
    <property type="match status" value="1"/>
</dbReference>
<dbReference type="InterPro" id="IPR010582">
    <property type="entry name" value="Catalase_immune_responsive"/>
</dbReference>
<keyword evidence="3 8" id="KW-0349">Heme</keyword>
<keyword evidence="6 8" id="KW-0408">Iron</keyword>
<sequence>MAHPMQAVQELAGAVGADPRPVQRATLFQGLNDGPATLAARITGVTSGGPREDNAPYHTNNDGIPWPTPTHSKTIGGIPVASDIFLFQKQQAFNRHKLLERIVHPCGSGAFGYFETTKDMSHLTKAQFLNGVGTRTPIFIRYSTVTLGREFPDLARNPRGFAVKFYTGEGNYDLVGLNWPVFFSRDPMQGPDVIRSQGRRSDNFLLDYNATFDLLAHTPEANHAGMMFFSDHGTPDGWHSNHGYGCHTFKWVNKDGKFVYIKYHFRADRGQKMLTRQQAIELSGVNPDYSKQTLWEAIDRGDPISYTACVQIMEPAEADPVELGFDPFDVTKVWPREKYPIQEFGKPHVTKNPENYHRDVEQAAFSPGAMVPGIEDSPDSLLQFRMFFYRDAQYHRLGSTNYHQIPVNCPFMASSMSSLNFDGNMRADSNHSKNPDYAPNSYTPLSKFRPDTANAPYEVSDAIMSRKSHFYHEGKLSDYDQPRALYEKVMTNTQRDHLHSNTAVMLAHVSDPRIQILYLGQQYCIKPSYAKAIFDLLPEKKFDFNEVEKASKGAEKRTKTPAFLHTDERERLVGMPVDGGYNL</sequence>
<keyword evidence="4 8" id="KW-0479">Metal-binding</keyword>
<evidence type="ECO:0000313" key="11">
    <source>
        <dbReference type="Proteomes" id="UP000027920"/>
    </source>
</evidence>
<dbReference type="Pfam" id="PF00199">
    <property type="entry name" value="Catalase"/>
    <property type="match status" value="1"/>
</dbReference>
<protein>
    <submittedName>
        <fullName evidence="10">Catalase</fullName>
    </submittedName>
</protein>
<evidence type="ECO:0000256" key="7">
    <source>
        <dbReference type="ARBA" id="ARBA00023324"/>
    </source>
</evidence>
<dbReference type="GO" id="GO:0042744">
    <property type="term" value="P:hydrogen peroxide catabolic process"/>
    <property type="evidence" value="ECO:0007669"/>
    <property type="project" value="UniProtKB-KW"/>
</dbReference>
<dbReference type="SUPFAM" id="SSF56634">
    <property type="entry name" value="Heme-dependent catalase-like"/>
    <property type="match status" value="1"/>
</dbReference>
<dbReference type="GO" id="GO:0005777">
    <property type="term" value="C:peroxisome"/>
    <property type="evidence" value="ECO:0007669"/>
    <property type="project" value="TreeGrafter"/>
</dbReference>
<comment type="caution">
    <text evidence="10">The sequence shown here is derived from an EMBL/GenBank/DDBJ whole genome shotgun (WGS) entry which is preliminary data.</text>
</comment>
<dbReference type="Proteomes" id="UP000027920">
    <property type="component" value="Unassembled WGS sequence"/>
</dbReference>
<evidence type="ECO:0000256" key="5">
    <source>
        <dbReference type="ARBA" id="ARBA00023002"/>
    </source>
</evidence>
<keyword evidence="11" id="KW-1185">Reference proteome</keyword>
<keyword evidence="2" id="KW-0575">Peroxidase</keyword>
<feature type="domain" description="Catalase core" evidence="9">
    <location>
        <begin position="59"/>
        <end position="446"/>
    </location>
</feature>
<organism evidence="10 11">
    <name type="scientific">Exophiala aquamarina CBS 119918</name>
    <dbReference type="NCBI Taxonomy" id="1182545"/>
    <lineage>
        <taxon>Eukaryota</taxon>
        <taxon>Fungi</taxon>
        <taxon>Dikarya</taxon>
        <taxon>Ascomycota</taxon>
        <taxon>Pezizomycotina</taxon>
        <taxon>Eurotiomycetes</taxon>
        <taxon>Chaetothyriomycetidae</taxon>
        <taxon>Chaetothyriales</taxon>
        <taxon>Herpotrichiellaceae</taxon>
        <taxon>Exophiala</taxon>
    </lineage>
</organism>
<dbReference type="GeneID" id="25284670"/>
<reference evidence="10 11" key="1">
    <citation type="submission" date="2013-03" db="EMBL/GenBank/DDBJ databases">
        <title>The Genome Sequence of Exophiala aquamarina CBS 119918.</title>
        <authorList>
            <consortium name="The Broad Institute Genomics Platform"/>
            <person name="Cuomo C."/>
            <person name="de Hoog S."/>
            <person name="Gorbushina A."/>
            <person name="Walker B."/>
            <person name="Young S.K."/>
            <person name="Zeng Q."/>
            <person name="Gargeya S."/>
            <person name="Fitzgerald M."/>
            <person name="Haas B."/>
            <person name="Abouelleil A."/>
            <person name="Allen A.W."/>
            <person name="Alvarado L."/>
            <person name="Arachchi H.M."/>
            <person name="Berlin A.M."/>
            <person name="Chapman S.B."/>
            <person name="Gainer-Dewar J."/>
            <person name="Goldberg J."/>
            <person name="Griggs A."/>
            <person name="Gujja S."/>
            <person name="Hansen M."/>
            <person name="Howarth C."/>
            <person name="Imamovic A."/>
            <person name="Ireland A."/>
            <person name="Larimer J."/>
            <person name="McCowan C."/>
            <person name="Murphy C."/>
            <person name="Pearson M."/>
            <person name="Poon T.W."/>
            <person name="Priest M."/>
            <person name="Roberts A."/>
            <person name="Saif S."/>
            <person name="Shea T."/>
            <person name="Sisk P."/>
            <person name="Sykes S."/>
            <person name="Wortman J."/>
            <person name="Nusbaum C."/>
            <person name="Birren B."/>
        </authorList>
    </citation>
    <scope>NUCLEOTIDE SEQUENCE [LARGE SCALE GENOMIC DNA]</scope>
    <source>
        <strain evidence="10 11">CBS 119918</strain>
    </source>
</reference>
<dbReference type="VEuPathDB" id="FungiDB:A1O9_09762"/>
<comment type="cofactor">
    <cofactor evidence="8">
        <name>heme</name>
        <dbReference type="ChEBI" id="CHEBI:30413"/>
    </cofactor>
</comment>